<dbReference type="Proteomes" id="UP001163846">
    <property type="component" value="Unassembled WGS sequence"/>
</dbReference>
<accession>A0AA38P0G7</accession>
<name>A0AA38P0G7_9AGAR</name>
<keyword evidence="3" id="KW-1185">Reference proteome</keyword>
<dbReference type="InterPro" id="IPR014729">
    <property type="entry name" value="Rossmann-like_a/b/a_fold"/>
</dbReference>
<evidence type="ECO:0000256" key="1">
    <source>
        <dbReference type="SAM" id="MobiDB-lite"/>
    </source>
</evidence>
<dbReference type="GO" id="GO:0005634">
    <property type="term" value="C:nucleus"/>
    <property type="evidence" value="ECO:0007669"/>
    <property type="project" value="TreeGrafter"/>
</dbReference>
<dbReference type="SUPFAM" id="SSF52374">
    <property type="entry name" value="Nucleotidylyl transferase"/>
    <property type="match status" value="1"/>
</dbReference>
<evidence type="ECO:0000313" key="3">
    <source>
        <dbReference type="Proteomes" id="UP001163846"/>
    </source>
</evidence>
<protein>
    <recommendedName>
        <fullName evidence="4">Nicotinamide-nucleotide adenylyltransferase</fullName>
    </recommendedName>
</protein>
<dbReference type="AlphaFoldDB" id="A0AA38P0G7"/>
<dbReference type="Gene3D" id="3.40.50.620">
    <property type="entry name" value="HUPs"/>
    <property type="match status" value="1"/>
</dbReference>
<feature type="region of interest" description="Disordered" evidence="1">
    <location>
        <begin position="336"/>
        <end position="361"/>
    </location>
</feature>
<dbReference type="PANTHER" id="PTHR31285">
    <property type="entry name" value="NICOTINAMIDE MONONUCLEOTIDE ADENYLYLTRANSFERASE"/>
    <property type="match status" value="1"/>
</dbReference>
<reference evidence="2" key="1">
    <citation type="submission" date="2022-08" db="EMBL/GenBank/DDBJ databases">
        <authorList>
            <consortium name="DOE Joint Genome Institute"/>
            <person name="Min B."/>
            <person name="Riley R."/>
            <person name="Sierra-Patev S."/>
            <person name="Naranjo-Ortiz M."/>
            <person name="Looney B."/>
            <person name="Konkel Z."/>
            <person name="Slot J.C."/>
            <person name="Sakamoto Y."/>
            <person name="Steenwyk J.L."/>
            <person name="Rokas A."/>
            <person name="Carro J."/>
            <person name="Camarero S."/>
            <person name="Ferreira P."/>
            <person name="Molpeceres G."/>
            <person name="Ruiz-Duenas F.J."/>
            <person name="Serrano A."/>
            <person name="Henrissat B."/>
            <person name="Drula E."/>
            <person name="Hughes K.W."/>
            <person name="Mata J.L."/>
            <person name="Ishikawa N.K."/>
            <person name="Vargas-Isla R."/>
            <person name="Ushijima S."/>
            <person name="Smith C.A."/>
            <person name="Ahrendt S."/>
            <person name="Andreopoulos W."/>
            <person name="He G."/>
            <person name="Labutti K."/>
            <person name="Lipzen A."/>
            <person name="Ng V."/>
            <person name="Sandor L."/>
            <person name="Barry K."/>
            <person name="Martinez A.T."/>
            <person name="Xiao Y."/>
            <person name="Gibbons J.G."/>
            <person name="Terashima K."/>
            <person name="Hibbett D.S."/>
            <person name="Grigoriev I.V."/>
        </authorList>
    </citation>
    <scope>NUCLEOTIDE SEQUENCE</scope>
    <source>
        <strain evidence="2">TFB9207</strain>
    </source>
</reference>
<evidence type="ECO:0000313" key="2">
    <source>
        <dbReference type="EMBL" id="KAJ3834022.1"/>
    </source>
</evidence>
<gene>
    <name evidence="2" type="ORF">F5878DRAFT_589937</name>
</gene>
<dbReference type="EMBL" id="MU806594">
    <property type="protein sequence ID" value="KAJ3834022.1"/>
    <property type="molecule type" value="Genomic_DNA"/>
</dbReference>
<comment type="caution">
    <text evidence="2">The sequence shown here is derived from an EMBL/GenBank/DDBJ whole genome shotgun (WGS) entry which is preliminary data.</text>
</comment>
<organism evidence="2 3">
    <name type="scientific">Lentinula raphanica</name>
    <dbReference type="NCBI Taxonomy" id="153919"/>
    <lineage>
        <taxon>Eukaryota</taxon>
        <taxon>Fungi</taxon>
        <taxon>Dikarya</taxon>
        <taxon>Basidiomycota</taxon>
        <taxon>Agaricomycotina</taxon>
        <taxon>Agaricomycetes</taxon>
        <taxon>Agaricomycetidae</taxon>
        <taxon>Agaricales</taxon>
        <taxon>Marasmiineae</taxon>
        <taxon>Omphalotaceae</taxon>
        <taxon>Lentinula</taxon>
    </lineage>
</organism>
<evidence type="ECO:0008006" key="4">
    <source>
        <dbReference type="Google" id="ProtNLM"/>
    </source>
</evidence>
<dbReference type="GO" id="GO:0016887">
    <property type="term" value="F:ATP hydrolysis activity"/>
    <property type="evidence" value="ECO:0007669"/>
    <property type="project" value="TreeGrafter"/>
</dbReference>
<dbReference type="GO" id="GO:0005737">
    <property type="term" value="C:cytoplasm"/>
    <property type="evidence" value="ECO:0007669"/>
    <property type="project" value="TreeGrafter"/>
</dbReference>
<dbReference type="GO" id="GO:0000309">
    <property type="term" value="F:nicotinamide-nucleotide adenylyltransferase activity"/>
    <property type="evidence" value="ECO:0007669"/>
    <property type="project" value="TreeGrafter"/>
</dbReference>
<dbReference type="PANTHER" id="PTHR31285:SF0">
    <property type="entry name" value="NICOTINAMIDE MONONUCLEOTIDE ADENYLYLTRANSFERASE"/>
    <property type="match status" value="1"/>
</dbReference>
<proteinExistence type="predicted"/>
<sequence>MQTALELQIQRGLSSLSHHRPVSILWSDHPLWPLPPTNSPNPSSPHRHQQQHPSPKNLNISVLDSSFNPPTLAHLALANTSRPRTTSDDKYDAHLLLLSVRNADKSLKEGDATYAQRVEMMIELARDVRTHTRSLTESGNGDRDRNVAVGITNEPTFVGKSRALTGFLKERLDGFNVVEQDQTQPEAPRPSPLTPRVTLSFILGIDTLIRFFNPKYYTNAAHPEGSEELMFSSLRQFFVEDGSRVVCAGRSPESYPAPEPVPAPVHEVGLGLGLGGVVPPIASPSILPPSSSYIPSLPPTISSVLRHLPPTAISFITIDHALTSISSSFIRAGVKRENESESESESESKDRVPESQKGPSWRTMVSERVAGYILSHGLYK</sequence>
<feature type="region of interest" description="Disordered" evidence="1">
    <location>
        <begin position="35"/>
        <end position="64"/>
    </location>
</feature>